<dbReference type="InterPro" id="IPR003594">
    <property type="entry name" value="HATPase_dom"/>
</dbReference>
<dbReference type="EMBL" id="JAOQJX010000002">
    <property type="protein sequence ID" value="MCU6746562.1"/>
    <property type="molecule type" value="Genomic_DNA"/>
</dbReference>
<accession>A0ABT2T9L6</accession>
<evidence type="ECO:0000313" key="3">
    <source>
        <dbReference type="Proteomes" id="UP001652394"/>
    </source>
</evidence>
<organism evidence="2 3">
    <name type="scientific">Faecalicatena acetigenes</name>
    <dbReference type="NCBI Taxonomy" id="2981790"/>
    <lineage>
        <taxon>Bacteria</taxon>
        <taxon>Bacillati</taxon>
        <taxon>Bacillota</taxon>
        <taxon>Clostridia</taxon>
        <taxon>Lachnospirales</taxon>
        <taxon>Lachnospiraceae</taxon>
        <taxon>Faecalicatena</taxon>
    </lineage>
</organism>
<dbReference type="RefSeq" id="WP_059068799.1">
    <property type="nucleotide sequence ID" value="NZ_JAOQJX010000002.1"/>
</dbReference>
<dbReference type="SUPFAM" id="SSF55874">
    <property type="entry name" value="ATPase domain of HSP90 chaperone/DNA topoisomerase II/histidine kinase"/>
    <property type="match status" value="1"/>
</dbReference>
<reference evidence="2 3" key="1">
    <citation type="journal article" date="2021" name="ISME Commun">
        <title>Automated analysis of genomic sequences facilitates high-throughput and comprehensive description of bacteria.</title>
        <authorList>
            <person name="Hitch T.C.A."/>
        </authorList>
    </citation>
    <scope>NUCLEOTIDE SEQUENCE [LARGE SCALE GENOMIC DNA]</scope>
    <source>
        <strain evidence="2 3">H2_18</strain>
    </source>
</reference>
<keyword evidence="3" id="KW-1185">Reference proteome</keyword>
<dbReference type="Gene3D" id="3.30.565.10">
    <property type="entry name" value="Histidine kinase-like ATPase, C-terminal domain"/>
    <property type="match status" value="1"/>
</dbReference>
<evidence type="ECO:0000313" key="2">
    <source>
        <dbReference type="EMBL" id="MCU6746562.1"/>
    </source>
</evidence>
<dbReference type="Pfam" id="PF13581">
    <property type="entry name" value="HATPase_c_2"/>
    <property type="match status" value="1"/>
</dbReference>
<sequence>MKDKLTFQYTIPGDDFTRAGEASSSIKNKLKQLGVDDTAIRKTAIAMYEGEINMVIHADGGTISVSISDSVIEMILSDQGPGIKDIAKAMQAGYSTAPEEVRSLGFGAGMGLPNMKKFSDEFQIESTPGVGTTVTMKVFL</sequence>
<gene>
    <name evidence="2" type="ORF">OCV51_02625</name>
</gene>
<evidence type="ECO:0000259" key="1">
    <source>
        <dbReference type="Pfam" id="PF13581"/>
    </source>
</evidence>
<dbReference type="Proteomes" id="UP001652394">
    <property type="component" value="Unassembled WGS sequence"/>
</dbReference>
<protein>
    <submittedName>
        <fullName evidence="2">Anti-sigma regulatory factor</fullName>
    </submittedName>
</protein>
<proteinExistence type="predicted"/>
<name>A0ABT2T9L6_9FIRM</name>
<feature type="domain" description="Histidine kinase/HSP90-like ATPase" evidence="1">
    <location>
        <begin position="19"/>
        <end position="137"/>
    </location>
</feature>
<comment type="caution">
    <text evidence="2">The sequence shown here is derived from an EMBL/GenBank/DDBJ whole genome shotgun (WGS) entry which is preliminary data.</text>
</comment>
<dbReference type="InterPro" id="IPR036890">
    <property type="entry name" value="HATPase_C_sf"/>
</dbReference>